<reference evidence="2" key="1">
    <citation type="submission" date="2017-07" db="EMBL/GenBank/DDBJ databases">
        <title>The cable genome - Insights into the physiology and evolution of filamentous bacteria capable of sulfide oxidation via long distance electron transfer.</title>
        <authorList>
            <person name="Thorup C."/>
            <person name="Bjerg J.T."/>
            <person name="Schreiber L."/>
            <person name="Nielsen L.P."/>
            <person name="Kjeldsen K.U."/>
            <person name="Boesen T."/>
            <person name="Boggild A."/>
            <person name="Meysman F."/>
            <person name="Geelhoed J."/>
            <person name="Schramm A."/>
        </authorList>
    </citation>
    <scope>NUCLEOTIDE SEQUENCE [LARGE SCALE GENOMIC DNA]</scope>
    <source>
        <strain evidence="2">GS</strain>
    </source>
</reference>
<sequence>MKKKKLLLAAGAGAGTLLAVTLLAPTLLSSSWVRNFALNKLNKSIPGTLAAGSCSIGWQQGLKCTQVTYSDAEQGLHLDLAALKNNKGLWALLTAREELGEISLEEPVLLLTVTPTSSKEQPISQENAGKTAAPASSTPTTVAQENADSFLNTMHGRLIINKAVVKIAQTGQQLEVFLRNGSLKADTAAGQLNFELTGENGQEGQVSLNGSAKIAEVVQGSLAGGDIQLKFAELQTKPFLALKPGKDGLPQGTGKLSANIKIEGAANGSLTLRGPVAFNEVDLSGGVLGEDNPRFSQLSLDLDLKKEGSNWQFPALKMVSDFGSLSLQCAYSGESFQGSGEGKIDLSLLLAQFPHLFKIREDLRLDRGELNLSAELAKEKGKLRINADVAANSLSGRQNGESFAWEHPLRLHLAGSLENQEPEIENITLAAPFLNIEGRGNLKQFSLDGMADLDQTMREVNRIFRSDWDAGGKLQLQLQLTKNEGDRYLIETKAEIAESRLARQGKEILPPSKTSFSGRLNMPRQFPESSKEAAEMSFDLAFWAGSLSGTVDGLHRKNGKISAGYQLKADLMLGRVVELLHKFDALDPETSLAGSLDLHASGYTEDSRVVLRELDSKIKDFILYQKGKVFRDPQLRLATLAPEAAPAAEKTVRPLVEAKSRTSFFADGGGFSLIDPLSRRLVLRDLEFSSGFAEIRLQQLALDDWQHKPMPALRSLQITGKSELEKLTILLQQLGKITPDKKLGGTGSFAIELTGQDSIAGSAGKGGGNTGTVEIDLDRFMYGKEGSVIAAKEKVEFRSRLHGDLAAGDIYFTTFDLLSEPLSLQSSGKLELAGKNPYLALEGAATPDLADLIAVLNGMYPLGITAEGRKKEKFSLYYPITGKKQQIDLKFTGRVHADTFVKSGISISDLLADTSMKEGIMNAALKGGLNGGKVQFSPKIDYTRTPPLLTLAAPEQILDKVGLVESLADGLLKSFHPLLGAVARPAGTISVRAERLSLPIGGKGLEQADFSLRFDLASVVLEPVNVLAGILDMAGLTGTPLQLKEKTLTCEGKKGRISCSPIKMTVADSEMIMSGSAGFDGSLDYMLEIPVTKNLVGKKGYEFLKGATLKVPIKGTKDKPVYNPEALRTAASDLLRQAAGHAAEQAVKEQVKKVLPKELEKALPNLPGLFDGLLGR</sequence>
<keyword evidence="3" id="KW-1185">Reference proteome</keyword>
<proteinExistence type="predicted"/>
<evidence type="ECO:0000256" key="1">
    <source>
        <dbReference type="SAM" id="MobiDB-lite"/>
    </source>
</evidence>
<name>A0A521FZQ8_9BACT</name>
<dbReference type="EMBL" id="NQJD01000034">
    <property type="protein sequence ID" value="TAA74235.1"/>
    <property type="molecule type" value="Genomic_DNA"/>
</dbReference>
<dbReference type="AlphaFoldDB" id="A0A521FZQ8"/>
<feature type="compositionally biased region" description="Polar residues" evidence="1">
    <location>
        <begin position="119"/>
        <end position="128"/>
    </location>
</feature>
<feature type="region of interest" description="Disordered" evidence="1">
    <location>
        <begin position="119"/>
        <end position="138"/>
    </location>
</feature>
<dbReference type="Proteomes" id="UP000316238">
    <property type="component" value="Unassembled WGS sequence"/>
</dbReference>
<organism evidence="2 3">
    <name type="scientific">Candidatus Electronema aureum</name>
    <dbReference type="NCBI Taxonomy" id="2005002"/>
    <lineage>
        <taxon>Bacteria</taxon>
        <taxon>Pseudomonadati</taxon>
        <taxon>Thermodesulfobacteriota</taxon>
        <taxon>Desulfobulbia</taxon>
        <taxon>Desulfobulbales</taxon>
        <taxon>Desulfobulbaceae</taxon>
        <taxon>Candidatus Electronema</taxon>
    </lineage>
</organism>
<evidence type="ECO:0000313" key="3">
    <source>
        <dbReference type="Proteomes" id="UP000316238"/>
    </source>
</evidence>
<protein>
    <recommendedName>
        <fullName evidence="4">AsmA-like C-terminal region</fullName>
    </recommendedName>
</protein>
<evidence type="ECO:0008006" key="4">
    <source>
        <dbReference type="Google" id="ProtNLM"/>
    </source>
</evidence>
<evidence type="ECO:0000313" key="2">
    <source>
        <dbReference type="EMBL" id="TAA74235.1"/>
    </source>
</evidence>
<gene>
    <name evidence="2" type="ORF">CDV28_13416</name>
</gene>
<accession>A0A521FZQ8</accession>
<comment type="caution">
    <text evidence="2">The sequence shown here is derived from an EMBL/GenBank/DDBJ whole genome shotgun (WGS) entry which is preliminary data.</text>
</comment>